<feature type="non-terminal residue" evidence="5">
    <location>
        <position position="287"/>
    </location>
</feature>
<evidence type="ECO:0000313" key="4">
    <source>
        <dbReference type="Proteomes" id="UP000695022"/>
    </source>
</evidence>
<feature type="signal peptide" evidence="2">
    <location>
        <begin position="1"/>
        <end position="24"/>
    </location>
</feature>
<dbReference type="Gene3D" id="2.60.40.1730">
    <property type="entry name" value="tricorn interacting facor f3 domain"/>
    <property type="match status" value="1"/>
</dbReference>
<evidence type="ECO:0000313" key="5">
    <source>
        <dbReference type="RefSeq" id="XP_014679837.1"/>
    </source>
</evidence>
<protein>
    <submittedName>
        <fullName evidence="5">Glutamyl aminopeptidase-like</fullName>
    </submittedName>
</protein>
<keyword evidence="1" id="KW-0031">Aminopeptidase</keyword>
<keyword evidence="2" id="KW-0732">Signal</keyword>
<dbReference type="SUPFAM" id="SSF63737">
    <property type="entry name" value="Leukotriene A4 hydrolase N-terminal domain"/>
    <property type="match status" value="1"/>
</dbReference>
<feature type="domain" description="Aminopeptidase N-like N-terminal" evidence="3">
    <location>
        <begin position="113"/>
        <end position="286"/>
    </location>
</feature>
<organism evidence="4 5">
    <name type="scientific">Priapulus caudatus</name>
    <name type="common">Priapulid worm</name>
    <dbReference type="NCBI Taxonomy" id="37621"/>
    <lineage>
        <taxon>Eukaryota</taxon>
        <taxon>Metazoa</taxon>
        <taxon>Ecdysozoa</taxon>
        <taxon>Scalidophora</taxon>
        <taxon>Priapulida</taxon>
        <taxon>Priapulimorpha</taxon>
        <taxon>Priapulimorphida</taxon>
        <taxon>Priapulidae</taxon>
        <taxon>Priapulus</taxon>
    </lineage>
</organism>
<gene>
    <name evidence="5" type="primary">LOC106819761</name>
</gene>
<dbReference type="InterPro" id="IPR045357">
    <property type="entry name" value="Aminopeptidase_N-like_N"/>
</dbReference>
<dbReference type="GeneID" id="106819761"/>
<proteinExistence type="predicted"/>
<evidence type="ECO:0000256" key="1">
    <source>
        <dbReference type="ARBA" id="ARBA00022438"/>
    </source>
</evidence>
<keyword evidence="4" id="KW-1185">Reference proteome</keyword>
<dbReference type="PANTHER" id="PTHR11533">
    <property type="entry name" value="PROTEASE M1 ZINC METALLOPROTEASE"/>
    <property type="match status" value="1"/>
</dbReference>
<accession>A0ABM1F5W6</accession>
<dbReference type="RefSeq" id="XP_014679837.1">
    <property type="nucleotide sequence ID" value="XM_014824351.1"/>
</dbReference>
<dbReference type="InterPro" id="IPR042097">
    <property type="entry name" value="Aminopeptidase_N-like_N_sf"/>
</dbReference>
<sequence length="287" mass="31573">MWRQQQMLLALLSVACVGVHVGCADPDVRPLHTDQLGITWSADAPLPRKLRDVTSASAADAHRILKRSLAADAVGDDDDAAGSRDSGVNATGMTAADEETLSRLPLLARHIRPVHYALYILPDMDAGVAYGAADVIVDVTRECRFIFGNQLYLNFTETYVTQHTEAEDKDEDEEEGERGGRRLQTRVEYGESFWVLVTTPAMQPGRYRIHIEYEATMAVNSDVGFFTATYTSSGADTSYSYTGTAFEPTLARTAFPCFDEPHLKATFAVTLVHPGRPYYALSNMPAK</sequence>
<reference evidence="5" key="1">
    <citation type="submission" date="2025-08" db="UniProtKB">
        <authorList>
            <consortium name="RefSeq"/>
        </authorList>
    </citation>
    <scope>IDENTIFICATION</scope>
</reference>
<dbReference type="PANTHER" id="PTHR11533:SF276">
    <property type="entry name" value="GLUTAMYL AMINOPEPTIDASE"/>
    <property type="match status" value="1"/>
</dbReference>
<evidence type="ECO:0000256" key="2">
    <source>
        <dbReference type="SAM" id="SignalP"/>
    </source>
</evidence>
<dbReference type="InterPro" id="IPR050344">
    <property type="entry name" value="Peptidase_M1_aminopeptidases"/>
</dbReference>
<dbReference type="Proteomes" id="UP000695022">
    <property type="component" value="Unplaced"/>
</dbReference>
<evidence type="ECO:0000259" key="3">
    <source>
        <dbReference type="Pfam" id="PF17900"/>
    </source>
</evidence>
<dbReference type="PROSITE" id="PS51257">
    <property type="entry name" value="PROKAR_LIPOPROTEIN"/>
    <property type="match status" value="1"/>
</dbReference>
<name>A0ABM1F5W6_PRICU</name>
<dbReference type="Pfam" id="PF17900">
    <property type="entry name" value="Peptidase_M1_N"/>
    <property type="match status" value="1"/>
</dbReference>
<keyword evidence="1" id="KW-0645">Protease</keyword>
<feature type="chain" id="PRO_5046568183" evidence="2">
    <location>
        <begin position="25"/>
        <end position="287"/>
    </location>
</feature>
<keyword evidence="1" id="KW-0378">Hydrolase</keyword>